<evidence type="ECO:0000256" key="1">
    <source>
        <dbReference type="ARBA" id="ARBA00001286"/>
    </source>
</evidence>
<keyword evidence="6 9" id="KW-0227">DNA damage</keyword>
<dbReference type="InterPro" id="IPR036631">
    <property type="entry name" value="MGMT_N_sf"/>
</dbReference>
<feature type="domain" description="Methylguanine DNA methyltransferase ribonuclease-like" evidence="11">
    <location>
        <begin position="23"/>
        <end position="89"/>
    </location>
</feature>
<evidence type="ECO:0000256" key="9">
    <source>
        <dbReference type="HAMAP-Rule" id="MF_00772"/>
    </source>
</evidence>
<dbReference type="GO" id="GO:0032259">
    <property type="term" value="P:methylation"/>
    <property type="evidence" value="ECO:0007669"/>
    <property type="project" value="UniProtKB-KW"/>
</dbReference>
<dbReference type="InterPro" id="IPR014048">
    <property type="entry name" value="MethylDNA_cys_MeTrfase_DNA-bd"/>
</dbReference>
<dbReference type="FunFam" id="1.10.10.10:FF:000214">
    <property type="entry name" value="Methylated-DNA--protein-cysteine methyltransferase"/>
    <property type="match status" value="1"/>
</dbReference>
<dbReference type="SUPFAM" id="SSF46767">
    <property type="entry name" value="Methylated DNA-protein cysteine methyltransferase, C-terminal domain"/>
    <property type="match status" value="1"/>
</dbReference>
<comment type="catalytic activity">
    <reaction evidence="1 9">
        <text>a 4-O-methyl-thymidine in DNA + L-cysteinyl-[protein] = a thymidine in DNA + S-methyl-L-cysteinyl-[protein]</text>
        <dbReference type="Rhea" id="RHEA:53428"/>
        <dbReference type="Rhea" id="RHEA-COMP:10131"/>
        <dbReference type="Rhea" id="RHEA-COMP:10132"/>
        <dbReference type="Rhea" id="RHEA-COMP:13555"/>
        <dbReference type="Rhea" id="RHEA-COMP:13556"/>
        <dbReference type="ChEBI" id="CHEBI:29950"/>
        <dbReference type="ChEBI" id="CHEBI:82612"/>
        <dbReference type="ChEBI" id="CHEBI:137386"/>
        <dbReference type="ChEBI" id="CHEBI:137387"/>
        <dbReference type="EC" id="2.1.1.63"/>
    </reaction>
</comment>
<dbReference type="Pfam" id="PF02870">
    <property type="entry name" value="Methyltransf_1N"/>
    <property type="match status" value="1"/>
</dbReference>
<dbReference type="InterPro" id="IPR023546">
    <property type="entry name" value="MGMT"/>
</dbReference>
<evidence type="ECO:0000259" key="11">
    <source>
        <dbReference type="Pfam" id="PF02870"/>
    </source>
</evidence>
<evidence type="ECO:0000256" key="8">
    <source>
        <dbReference type="ARBA" id="ARBA00049348"/>
    </source>
</evidence>
<evidence type="ECO:0000256" key="6">
    <source>
        <dbReference type="ARBA" id="ARBA00022763"/>
    </source>
</evidence>
<keyword evidence="3 9" id="KW-0963">Cytoplasm</keyword>
<name>A0A4Y8PWL7_9BACL</name>
<dbReference type="Gene3D" id="1.10.10.10">
    <property type="entry name" value="Winged helix-like DNA-binding domain superfamily/Winged helix DNA-binding domain"/>
    <property type="match status" value="1"/>
</dbReference>
<dbReference type="InterPro" id="IPR036388">
    <property type="entry name" value="WH-like_DNA-bd_sf"/>
</dbReference>
<dbReference type="InterPro" id="IPR036217">
    <property type="entry name" value="MethylDNA_cys_MeTrfase_DNAb"/>
</dbReference>
<dbReference type="InterPro" id="IPR001497">
    <property type="entry name" value="MethylDNA_cys_MeTrfase_AS"/>
</dbReference>
<comment type="miscellaneous">
    <text evidence="9">This enzyme catalyzes only one turnover and therefore is not strictly catalytic. According to one definition, an enzyme is a biocatalyst that acts repeatedly and over many reaction cycles.</text>
</comment>
<keyword evidence="7 9" id="KW-0234">DNA repair</keyword>
<dbReference type="AlphaFoldDB" id="A0A4Y8PWL7"/>
<dbReference type="EMBL" id="MYFO01000025">
    <property type="protein sequence ID" value="TFE85532.1"/>
    <property type="molecule type" value="Genomic_DNA"/>
</dbReference>
<feature type="active site" description="Nucleophile; methyl group acceptor" evidence="9">
    <location>
        <position position="144"/>
    </location>
</feature>
<dbReference type="Pfam" id="PF01035">
    <property type="entry name" value="DNA_binding_1"/>
    <property type="match status" value="1"/>
</dbReference>
<dbReference type="OrthoDB" id="9802228at2"/>
<evidence type="ECO:0000256" key="7">
    <source>
        <dbReference type="ARBA" id="ARBA00023204"/>
    </source>
</evidence>
<feature type="domain" description="Methylated-DNA-[protein]-cysteine S-methyltransferase DNA binding" evidence="10">
    <location>
        <begin position="93"/>
        <end position="173"/>
    </location>
</feature>
<gene>
    <name evidence="12" type="ORF">B5M42_17430</name>
</gene>
<keyword evidence="4 9" id="KW-0489">Methyltransferase</keyword>
<comment type="function">
    <text evidence="9">Involved in the cellular defense against the biological effects of O6-methylguanine (O6-MeG) and O4-methylthymine (O4-MeT) in DNA. Repairs the methylated nucleobase in DNA by stoichiometrically transferring the methyl group to a cysteine residue in the enzyme. This is a suicide reaction: the enzyme is irreversibly inactivated.</text>
</comment>
<protein>
    <recommendedName>
        <fullName evidence="9">Methylated-DNA--protein-cysteine methyltransferase</fullName>
        <ecNumber evidence="9">2.1.1.63</ecNumber>
    </recommendedName>
    <alternativeName>
        <fullName evidence="9">6-O-methylguanine-DNA methyltransferase</fullName>
        <shortName evidence="9">MGMT</shortName>
    </alternativeName>
    <alternativeName>
        <fullName evidence="9">O-6-methylguanine-DNA-alkyltransferase</fullName>
    </alternativeName>
</protein>
<dbReference type="PROSITE" id="PS00374">
    <property type="entry name" value="MGMT"/>
    <property type="match status" value="1"/>
</dbReference>
<proteinExistence type="inferred from homology"/>
<dbReference type="EC" id="2.1.1.63" evidence="9"/>
<dbReference type="CDD" id="cd06445">
    <property type="entry name" value="ATase"/>
    <property type="match status" value="1"/>
</dbReference>
<evidence type="ECO:0000256" key="2">
    <source>
        <dbReference type="ARBA" id="ARBA00008711"/>
    </source>
</evidence>
<dbReference type="GO" id="GO:0003908">
    <property type="term" value="F:methylated-DNA-[protein]-cysteine S-methyltransferase activity"/>
    <property type="evidence" value="ECO:0007669"/>
    <property type="project" value="UniProtKB-UniRule"/>
</dbReference>
<comment type="subcellular location">
    <subcellularLocation>
        <location evidence="9">Cytoplasm</location>
    </subcellularLocation>
</comment>
<comment type="similarity">
    <text evidence="2 9">Belongs to the MGMT family.</text>
</comment>
<comment type="caution">
    <text evidence="12">The sequence shown here is derived from an EMBL/GenBank/DDBJ whole genome shotgun (WGS) entry which is preliminary data.</text>
</comment>
<evidence type="ECO:0000259" key="10">
    <source>
        <dbReference type="Pfam" id="PF01035"/>
    </source>
</evidence>
<dbReference type="PANTHER" id="PTHR10815:SF12">
    <property type="entry name" value="METHYLATED-DNA--PROTEIN-CYSTEINE METHYLTRANSFERASE, INDUCIBLE"/>
    <property type="match status" value="1"/>
</dbReference>
<keyword evidence="13" id="KW-1185">Reference proteome</keyword>
<dbReference type="HAMAP" id="MF_00772">
    <property type="entry name" value="OGT"/>
    <property type="match status" value="1"/>
</dbReference>
<dbReference type="NCBIfam" id="TIGR00589">
    <property type="entry name" value="ogt"/>
    <property type="match status" value="1"/>
</dbReference>
<evidence type="ECO:0000256" key="5">
    <source>
        <dbReference type="ARBA" id="ARBA00022679"/>
    </source>
</evidence>
<dbReference type="GO" id="GO:0006307">
    <property type="term" value="P:DNA alkylation repair"/>
    <property type="evidence" value="ECO:0007669"/>
    <property type="project" value="UniProtKB-UniRule"/>
</dbReference>
<evidence type="ECO:0000256" key="3">
    <source>
        <dbReference type="ARBA" id="ARBA00022490"/>
    </source>
</evidence>
<comment type="catalytic activity">
    <reaction evidence="8 9">
        <text>a 6-O-methyl-2'-deoxyguanosine in DNA + L-cysteinyl-[protein] = S-methyl-L-cysteinyl-[protein] + a 2'-deoxyguanosine in DNA</text>
        <dbReference type="Rhea" id="RHEA:24000"/>
        <dbReference type="Rhea" id="RHEA-COMP:10131"/>
        <dbReference type="Rhea" id="RHEA-COMP:10132"/>
        <dbReference type="Rhea" id="RHEA-COMP:11367"/>
        <dbReference type="Rhea" id="RHEA-COMP:11368"/>
        <dbReference type="ChEBI" id="CHEBI:29950"/>
        <dbReference type="ChEBI" id="CHEBI:82612"/>
        <dbReference type="ChEBI" id="CHEBI:85445"/>
        <dbReference type="ChEBI" id="CHEBI:85448"/>
        <dbReference type="EC" id="2.1.1.63"/>
    </reaction>
</comment>
<organism evidence="12 13">
    <name type="scientific">Paenibacillus athensensis</name>
    <dbReference type="NCBI Taxonomy" id="1967502"/>
    <lineage>
        <taxon>Bacteria</taxon>
        <taxon>Bacillati</taxon>
        <taxon>Bacillota</taxon>
        <taxon>Bacilli</taxon>
        <taxon>Bacillales</taxon>
        <taxon>Paenibacillaceae</taxon>
        <taxon>Paenibacillus</taxon>
    </lineage>
</organism>
<dbReference type="Proteomes" id="UP000298246">
    <property type="component" value="Unassembled WGS sequence"/>
</dbReference>
<accession>A0A4Y8PWL7</accession>
<dbReference type="SUPFAM" id="SSF53155">
    <property type="entry name" value="Methylated DNA-protein cysteine methyltransferase domain"/>
    <property type="match status" value="1"/>
</dbReference>
<evidence type="ECO:0000256" key="4">
    <source>
        <dbReference type="ARBA" id="ARBA00022603"/>
    </source>
</evidence>
<dbReference type="RefSeq" id="WP_134755091.1">
    <property type="nucleotide sequence ID" value="NZ_MYFO02000015.1"/>
</dbReference>
<sequence length="187" mass="20905">MLEHSGALYWTQLRHRLLGERTLYMLATEQGLARITWPEETMDALLRWRDRHAPGAGLIADAGRLAFYAEQLTAYLQGERQRFTLPLDLRGTPFQLAVWEELQRIPHGEARSYSQVAVSLGRPRAVRAVGTANGANPVPIVVPCHRVMGKNNELTGFRGGLSMKAALLRLEGVESFAVKGHARYQDC</sequence>
<dbReference type="PANTHER" id="PTHR10815">
    <property type="entry name" value="METHYLATED-DNA--PROTEIN-CYSTEINE METHYLTRANSFERASE"/>
    <property type="match status" value="1"/>
</dbReference>
<dbReference type="Gene3D" id="3.30.160.70">
    <property type="entry name" value="Methylated DNA-protein cysteine methyltransferase domain"/>
    <property type="match status" value="1"/>
</dbReference>
<evidence type="ECO:0000313" key="13">
    <source>
        <dbReference type="Proteomes" id="UP000298246"/>
    </source>
</evidence>
<evidence type="ECO:0000313" key="12">
    <source>
        <dbReference type="EMBL" id="TFE85532.1"/>
    </source>
</evidence>
<dbReference type="InterPro" id="IPR008332">
    <property type="entry name" value="MethylG_MeTrfase_N"/>
</dbReference>
<keyword evidence="5 9" id="KW-0808">Transferase</keyword>
<dbReference type="GO" id="GO:0005737">
    <property type="term" value="C:cytoplasm"/>
    <property type="evidence" value="ECO:0007669"/>
    <property type="project" value="UniProtKB-SubCell"/>
</dbReference>
<reference evidence="12 13" key="1">
    <citation type="submission" date="2017-03" db="EMBL/GenBank/DDBJ databases">
        <title>Isolation of Levoglucosan Utilizing Bacteria.</title>
        <authorList>
            <person name="Arya A.S."/>
        </authorList>
    </citation>
    <scope>NUCLEOTIDE SEQUENCE [LARGE SCALE GENOMIC DNA]</scope>
    <source>
        <strain evidence="12 13">MEC069</strain>
    </source>
</reference>